<organism evidence="1 2">
    <name type="scientific">Helianthus annuus</name>
    <name type="common">Common sunflower</name>
    <dbReference type="NCBI Taxonomy" id="4232"/>
    <lineage>
        <taxon>Eukaryota</taxon>
        <taxon>Viridiplantae</taxon>
        <taxon>Streptophyta</taxon>
        <taxon>Embryophyta</taxon>
        <taxon>Tracheophyta</taxon>
        <taxon>Spermatophyta</taxon>
        <taxon>Magnoliopsida</taxon>
        <taxon>eudicotyledons</taxon>
        <taxon>Gunneridae</taxon>
        <taxon>Pentapetalae</taxon>
        <taxon>asterids</taxon>
        <taxon>campanulids</taxon>
        <taxon>Asterales</taxon>
        <taxon>Asteraceae</taxon>
        <taxon>Asteroideae</taxon>
        <taxon>Heliantheae alliance</taxon>
        <taxon>Heliantheae</taxon>
        <taxon>Helianthus</taxon>
    </lineage>
</organism>
<keyword evidence="2" id="KW-1185">Reference proteome</keyword>
<name>A0A9K3GYW5_HELAN</name>
<evidence type="ECO:0000313" key="1">
    <source>
        <dbReference type="EMBL" id="KAF5761052.1"/>
    </source>
</evidence>
<gene>
    <name evidence="1" type="ORF">HanXRQr2_Chr16g0760541</name>
</gene>
<comment type="caution">
    <text evidence="1">The sequence shown here is derived from an EMBL/GenBank/DDBJ whole genome shotgun (WGS) entry which is preliminary data.</text>
</comment>
<accession>A0A9K3GYW5</accession>
<dbReference type="Proteomes" id="UP000215914">
    <property type="component" value="Unassembled WGS sequence"/>
</dbReference>
<reference evidence="1" key="1">
    <citation type="journal article" date="2017" name="Nature">
        <title>The sunflower genome provides insights into oil metabolism, flowering and Asterid evolution.</title>
        <authorList>
            <person name="Badouin H."/>
            <person name="Gouzy J."/>
            <person name="Grassa C.J."/>
            <person name="Murat F."/>
            <person name="Staton S.E."/>
            <person name="Cottret L."/>
            <person name="Lelandais-Briere C."/>
            <person name="Owens G.L."/>
            <person name="Carrere S."/>
            <person name="Mayjonade B."/>
            <person name="Legrand L."/>
            <person name="Gill N."/>
            <person name="Kane N.C."/>
            <person name="Bowers J.E."/>
            <person name="Hubner S."/>
            <person name="Bellec A."/>
            <person name="Berard A."/>
            <person name="Berges H."/>
            <person name="Blanchet N."/>
            <person name="Boniface M.C."/>
            <person name="Brunel D."/>
            <person name="Catrice O."/>
            <person name="Chaidir N."/>
            <person name="Claudel C."/>
            <person name="Donnadieu C."/>
            <person name="Faraut T."/>
            <person name="Fievet G."/>
            <person name="Helmstetter N."/>
            <person name="King M."/>
            <person name="Knapp S.J."/>
            <person name="Lai Z."/>
            <person name="Le Paslier M.C."/>
            <person name="Lippi Y."/>
            <person name="Lorenzon L."/>
            <person name="Mandel J.R."/>
            <person name="Marage G."/>
            <person name="Marchand G."/>
            <person name="Marquand E."/>
            <person name="Bret-Mestries E."/>
            <person name="Morien E."/>
            <person name="Nambeesan S."/>
            <person name="Nguyen T."/>
            <person name="Pegot-Espagnet P."/>
            <person name="Pouilly N."/>
            <person name="Raftis F."/>
            <person name="Sallet E."/>
            <person name="Schiex T."/>
            <person name="Thomas J."/>
            <person name="Vandecasteele C."/>
            <person name="Vares D."/>
            <person name="Vear F."/>
            <person name="Vautrin S."/>
            <person name="Crespi M."/>
            <person name="Mangin B."/>
            <person name="Burke J.M."/>
            <person name="Salse J."/>
            <person name="Munos S."/>
            <person name="Vincourt P."/>
            <person name="Rieseberg L.H."/>
            <person name="Langlade N.B."/>
        </authorList>
    </citation>
    <scope>NUCLEOTIDE SEQUENCE</scope>
    <source>
        <tissue evidence="1">Leaves</tissue>
    </source>
</reference>
<reference evidence="1" key="2">
    <citation type="submission" date="2020-06" db="EMBL/GenBank/DDBJ databases">
        <title>Helianthus annuus Genome sequencing and assembly Release 2.</title>
        <authorList>
            <person name="Gouzy J."/>
            <person name="Langlade N."/>
            <person name="Munos S."/>
        </authorList>
    </citation>
    <scope>NUCLEOTIDE SEQUENCE</scope>
    <source>
        <tissue evidence="1">Leaves</tissue>
    </source>
</reference>
<dbReference type="Gramene" id="mRNA:HanXRQr2_Chr16g0760541">
    <property type="protein sequence ID" value="CDS:HanXRQr2_Chr16g0760541.1"/>
    <property type="gene ID" value="HanXRQr2_Chr16g0760541"/>
</dbReference>
<dbReference type="EMBL" id="MNCJ02000331">
    <property type="protein sequence ID" value="KAF5761052.1"/>
    <property type="molecule type" value="Genomic_DNA"/>
</dbReference>
<evidence type="ECO:0000313" key="2">
    <source>
        <dbReference type="Proteomes" id="UP000215914"/>
    </source>
</evidence>
<protein>
    <submittedName>
        <fullName evidence="1">Uncharacterized protein</fullName>
    </submittedName>
</protein>
<sequence length="58" mass="6609">MKTKYPSYNLRSGNFNSYENAHSLQLGLHDVFYFPCYKSGLSQTGETHQTCIQMVTTA</sequence>
<dbReference type="AlphaFoldDB" id="A0A9K3GYW5"/>
<proteinExistence type="predicted"/>